<gene>
    <name evidence="1" type="ORF">CY34DRAFT_407431</name>
</gene>
<reference evidence="2" key="2">
    <citation type="submission" date="2015-01" db="EMBL/GenBank/DDBJ databases">
        <title>Evolutionary Origins and Diversification of the Mycorrhizal Mutualists.</title>
        <authorList>
            <consortium name="DOE Joint Genome Institute"/>
            <consortium name="Mycorrhizal Genomics Consortium"/>
            <person name="Kohler A."/>
            <person name="Kuo A."/>
            <person name="Nagy L.G."/>
            <person name="Floudas D."/>
            <person name="Copeland A."/>
            <person name="Barry K.W."/>
            <person name="Cichocki N."/>
            <person name="Veneault-Fourrey C."/>
            <person name="LaButti K."/>
            <person name="Lindquist E.A."/>
            <person name="Lipzen A."/>
            <person name="Lundell T."/>
            <person name="Morin E."/>
            <person name="Murat C."/>
            <person name="Riley R."/>
            <person name="Ohm R."/>
            <person name="Sun H."/>
            <person name="Tunlid A."/>
            <person name="Henrissat B."/>
            <person name="Grigoriev I.V."/>
            <person name="Hibbett D.S."/>
            <person name="Martin F."/>
        </authorList>
    </citation>
    <scope>NUCLEOTIDE SEQUENCE [LARGE SCALE GENOMIC DNA]</scope>
    <source>
        <strain evidence="2">UH-Slu-Lm8-n1</strain>
    </source>
</reference>
<accession>A0A0D0B2F7</accession>
<dbReference type="OrthoDB" id="2688991at2759"/>
<dbReference type="STRING" id="930992.A0A0D0B2F7"/>
<keyword evidence="2" id="KW-1185">Reference proteome</keyword>
<sequence>MLHEFIAFGNLCSSNRLQWINILLEYRARTLAFRDPGVLLLLPASREVVELSVDGYREWHDELRVSDFVHALIDELRSLKVDVEAN</sequence>
<proteinExistence type="predicted"/>
<evidence type="ECO:0000313" key="1">
    <source>
        <dbReference type="EMBL" id="KIK38128.1"/>
    </source>
</evidence>
<dbReference type="AlphaFoldDB" id="A0A0D0B2F7"/>
<dbReference type="HOGENOM" id="CLU_2499373_0_0_1"/>
<dbReference type="InParanoid" id="A0A0D0B2F7"/>
<evidence type="ECO:0000313" key="2">
    <source>
        <dbReference type="Proteomes" id="UP000054485"/>
    </source>
</evidence>
<protein>
    <submittedName>
        <fullName evidence="1">Uncharacterized protein</fullName>
    </submittedName>
</protein>
<dbReference type="Proteomes" id="UP000054485">
    <property type="component" value="Unassembled WGS sequence"/>
</dbReference>
<name>A0A0D0B2F7_9AGAM</name>
<reference evidence="1 2" key="1">
    <citation type="submission" date="2014-04" db="EMBL/GenBank/DDBJ databases">
        <authorList>
            <consortium name="DOE Joint Genome Institute"/>
            <person name="Kuo A."/>
            <person name="Ruytinx J."/>
            <person name="Rineau F."/>
            <person name="Colpaert J."/>
            <person name="Kohler A."/>
            <person name="Nagy L.G."/>
            <person name="Floudas D."/>
            <person name="Copeland A."/>
            <person name="Barry K.W."/>
            <person name="Cichocki N."/>
            <person name="Veneault-Fourrey C."/>
            <person name="LaButti K."/>
            <person name="Lindquist E.A."/>
            <person name="Lipzen A."/>
            <person name="Lundell T."/>
            <person name="Morin E."/>
            <person name="Murat C."/>
            <person name="Sun H."/>
            <person name="Tunlid A."/>
            <person name="Henrissat B."/>
            <person name="Grigoriev I.V."/>
            <person name="Hibbett D.S."/>
            <person name="Martin F."/>
            <person name="Nordberg H.P."/>
            <person name="Cantor M.N."/>
            <person name="Hua S.X."/>
        </authorList>
    </citation>
    <scope>NUCLEOTIDE SEQUENCE [LARGE SCALE GENOMIC DNA]</scope>
    <source>
        <strain evidence="1 2">UH-Slu-Lm8-n1</strain>
    </source>
</reference>
<dbReference type="EMBL" id="KN835409">
    <property type="protein sequence ID" value="KIK38128.1"/>
    <property type="molecule type" value="Genomic_DNA"/>
</dbReference>
<organism evidence="1 2">
    <name type="scientific">Suillus luteus UH-Slu-Lm8-n1</name>
    <dbReference type="NCBI Taxonomy" id="930992"/>
    <lineage>
        <taxon>Eukaryota</taxon>
        <taxon>Fungi</taxon>
        <taxon>Dikarya</taxon>
        <taxon>Basidiomycota</taxon>
        <taxon>Agaricomycotina</taxon>
        <taxon>Agaricomycetes</taxon>
        <taxon>Agaricomycetidae</taxon>
        <taxon>Boletales</taxon>
        <taxon>Suillineae</taxon>
        <taxon>Suillaceae</taxon>
        <taxon>Suillus</taxon>
    </lineage>
</organism>